<reference evidence="1 2" key="2">
    <citation type="journal article" date="2022" name="Mol. Ecol. Resour.">
        <title>The genomes of chicory, endive, great burdock and yacon provide insights into Asteraceae paleo-polyploidization history and plant inulin production.</title>
        <authorList>
            <person name="Fan W."/>
            <person name="Wang S."/>
            <person name="Wang H."/>
            <person name="Wang A."/>
            <person name="Jiang F."/>
            <person name="Liu H."/>
            <person name="Zhao H."/>
            <person name="Xu D."/>
            <person name="Zhang Y."/>
        </authorList>
    </citation>
    <scope>NUCLEOTIDE SEQUENCE [LARGE SCALE GENOMIC DNA]</scope>
    <source>
        <strain evidence="2">cv. Niubang</strain>
    </source>
</reference>
<evidence type="ECO:0000313" key="1">
    <source>
        <dbReference type="EMBL" id="KAI3770009.1"/>
    </source>
</evidence>
<accession>A0ACB9FFF7</accession>
<evidence type="ECO:0000313" key="2">
    <source>
        <dbReference type="Proteomes" id="UP001055879"/>
    </source>
</evidence>
<name>A0ACB9FFF7_ARCLA</name>
<keyword evidence="2" id="KW-1185">Reference proteome</keyword>
<proteinExistence type="predicted"/>
<reference evidence="2" key="1">
    <citation type="journal article" date="2022" name="Mol. Ecol. Resour.">
        <title>The genomes of chicory, endive, great burdock and yacon provide insights into Asteraceae palaeo-polyploidization history and plant inulin production.</title>
        <authorList>
            <person name="Fan W."/>
            <person name="Wang S."/>
            <person name="Wang H."/>
            <person name="Wang A."/>
            <person name="Jiang F."/>
            <person name="Liu H."/>
            <person name="Zhao H."/>
            <person name="Xu D."/>
            <person name="Zhang Y."/>
        </authorList>
    </citation>
    <scope>NUCLEOTIDE SEQUENCE [LARGE SCALE GENOMIC DNA]</scope>
    <source>
        <strain evidence="2">cv. Niubang</strain>
    </source>
</reference>
<comment type="caution">
    <text evidence="1">The sequence shown here is derived from an EMBL/GenBank/DDBJ whole genome shotgun (WGS) entry which is preliminary data.</text>
</comment>
<sequence length="214" mass="25114">MNMRQRRWLELVKDYNCELLYHPGKANVVADALSQKEYSGKLRAKLVRIELVSSIMDRIKEAQAKLDVAHYVERFVTCSQVKAEHQRPYGSLQSLEIPEWKWEKITMDFVTKLPKTLRGNDTIWVIVDWLTNRAHFQAMRKTLPMDKLAKLYIDEVDSRHGIPLSIVSDRDTRFTSRFCGALQQELRTSEFEYGIPPTDRRTERKNNSDFGRHA</sequence>
<dbReference type="Proteomes" id="UP001055879">
    <property type="component" value="Linkage Group LG01"/>
</dbReference>
<protein>
    <submittedName>
        <fullName evidence="1">Uncharacterized protein</fullName>
    </submittedName>
</protein>
<organism evidence="1 2">
    <name type="scientific">Arctium lappa</name>
    <name type="common">Greater burdock</name>
    <name type="synonym">Lappa major</name>
    <dbReference type="NCBI Taxonomy" id="4217"/>
    <lineage>
        <taxon>Eukaryota</taxon>
        <taxon>Viridiplantae</taxon>
        <taxon>Streptophyta</taxon>
        <taxon>Embryophyta</taxon>
        <taxon>Tracheophyta</taxon>
        <taxon>Spermatophyta</taxon>
        <taxon>Magnoliopsida</taxon>
        <taxon>eudicotyledons</taxon>
        <taxon>Gunneridae</taxon>
        <taxon>Pentapetalae</taxon>
        <taxon>asterids</taxon>
        <taxon>campanulids</taxon>
        <taxon>Asterales</taxon>
        <taxon>Asteraceae</taxon>
        <taxon>Carduoideae</taxon>
        <taxon>Cardueae</taxon>
        <taxon>Arctiinae</taxon>
        <taxon>Arctium</taxon>
    </lineage>
</organism>
<gene>
    <name evidence="1" type="ORF">L6452_01127</name>
</gene>
<dbReference type="EMBL" id="CM042047">
    <property type="protein sequence ID" value="KAI3770009.1"/>
    <property type="molecule type" value="Genomic_DNA"/>
</dbReference>